<dbReference type="AntiFam" id="ANF00080">
    <property type="entry name" value="Shadow ORF (opposite dnaE)"/>
</dbReference>
<comment type="caution">
    <text evidence="1">The sequence shown here is derived from an EMBL/GenBank/DDBJ whole genome shotgun (WGS) entry which is preliminary data.</text>
</comment>
<organism evidence="1">
    <name type="scientific">gut metagenome</name>
    <dbReference type="NCBI Taxonomy" id="749906"/>
    <lineage>
        <taxon>unclassified sequences</taxon>
        <taxon>metagenomes</taxon>
        <taxon>organismal metagenomes</taxon>
    </lineage>
</organism>
<evidence type="ECO:0000313" key="1">
    <source>
        <dbReference type="EMBL" id="EJX10287.1"/>
    </source>
</evidence>
<proteinExistence type="predicted"/>
<dbReference type="EMBL" id="AMCI01000216">
    <property type="protein sequence ID" value="EJX10287.1"/>
    <property type="molecule type" value="Genomic_DNA"/>
</dbReference>
<reference evidence="1" key="1">
    <citation type="journal article" date="2012" name="PLoS ONE">
        <title>Gene sets for utilization of primary and secondary nutrition supplies in the distal gut of endangered iberian lynx.</title>
        <authorList>
            <person name="Alcaide M."/>
            <person name="Messina E."/>
            <person name="Richter M."/>
            <person name="Bargiela R."/>
            <person name="Peplies J."/>
            <person name="Huws S.A."/>
            <person name="Newbold C.J."/>
            <person name="Golyshin P.N."/>
            <person name="Simon M.A."/>
            <person name="Lopez G."/>
            <person name="Yakimov M.M."/>
            <person name="Ferrer M."/>
        </authorList>
    </citation>
    <scope>NUCLEOTIDE SEQUENCE</scope>
</reference>
<gene>
    <name evidence="1" type="ORF">EVA_01565</name>
</gene>
<dbReference type="AlphaFoldDB" id="J9GPV0"/>
<name>J9GPV0_9ZZZZ</name>
<accession>J9GPV0</accession>
<sequence length="548" mass="61156">MCHLLFSVFLGYPVQHSASPVVVEVDVDIREGDTVGVQKTLKKEVVFDGVNLGNAETVGHCTTCGRSTTRTYRNVEDFAGGLDIVLHNEKVTGKTHGLHDVQFKLDALRGFFVQGFAITAIGTFVGKFGKVVSLEFDAVEFVVAAEFLDLGMGFFIAHDHIAVFVTSEFIEEVFFRQSAPVFFFCTEIFRDLKVRHDGTMVDTVGLDLVTDFASIREGFGNITEDLVHLRLGLEPFLLGVDQTVTVIEVFSGREADETVMSFTIFFVYEVYVVGADHFDAEFLSDFKDALVRLLLQRIGFAVGENGGIGHLVTLKFEVVVVTEYVLKPLGGLFGFVHVVVDDLLRDFSTDAGGTNNQPFVKLLQIFEIGTRTHIETIYPRTGHQFDEVMVAFLVFGEHNEVPARLVYLPFFQRLVSAARHIHFTTKDLLEIDDTLLFGDGLFCFSNQFFRGFPFIHRLALVVNRGDISTVMKLLEFFLGFRQGAFGLPFYFVDIIEVFLDGHHIAMVGDGHTGHAVLDGFVYQFRYGGLTIQDGIFGMDVQMGVAFHV</sequence>
<protein>
    <submittedName>
        <fullName evidence="1">Uncharacterized protein</fullName>
    </submittedName>
</protein>